<dbReference type="EMBL" id="CACVBM020001140">
    <property type="protein sequence ID" value="CAA7033857.1"/>
    <property type="molecule type" value="Genomic_DNA"/>
</dbReference>
<dbReference type="AlphaFoldDB" id="A0A6D2HSB7"/>
<keyword evidence="2" id="KW-0645">Protease</keyword>
<sequence>MASSSGEKKYPRRMYAEGKAPSQTKSMNYNCYVSNIKMVETGVGKDVWESLKESSIGVIAKLKDVEYTFSAKIVHYLLTHQLQTKKSYEIWSLIDTQPIRLSLLEFGDITGLNCEPFKDENKWDLDHEEFWGELNVSTLEGPSLDQLELVFSKSADWTFEKRRMVGLLCLLSIGIYGLSPSSHIPLHQAKRVLNREAFESYPWGRVACKSLMDSIKMLSYGVKKTYTLSGCVHVLLIWAYEAIAGIGELHGNKRAGDEVPLLSWGGSRPRIEWSDFFRKEKKSHANKIRVRNFITLFDGETSAKWVDEEEDEDVKTLLDDIHHNRLDESAWDVIKANISQKKKRKEAVEHSDVDSKEHEKPTKTKKKEKKLEGVTATSDDQTSLVDMMKLFTSKVDNMETNIANKVLTGLDGAIDAKVDAKVELRFNPMDEKIATLEKEVKFLRERLGECDTKEAGSSNVNIDDDVTSNSMPWMVHAKSTSHDDLPIHVVVKNANKPCKKIEKLTKEQTVEELQAKLKGKQVQTTVTNQKKKIKQEPTSSETFSNPVHRRFRAGLNLMVAGICGVKDDTSLPKRQPKLSSSQLYPFVGNSTVKRIITGVSLSIAAYDPMTEVDETKAHDLLDFIRQDDMEPIATWDSNVEFYIKLITPRDKWCTQDYGWLGSSHMCSAMHMFYKRSLRDPSPFHSPRIAFIDQWFVNEMVRDFNLGTFNPKTWTVPEKYKRVFNGTYPADSVTNKKWLEDVDHVYACHHINGNHWVALDIDLVKEKIHVYDSILTVVPDDKDIKEICRPFTKMIPALLNAMLPRNMRKKSDKQFTVIRLRSPPQNKNPGDCGVYTLKYIECLAIGCTFDGLNDTNIPALRLRLAAEIYDEVGQPRIACRSTHLVRDEDFGQELRLIDSP</sequence>
<feature type="compositionally biased region" description="Basic and acidic residues" evidence="4">
    <location>
        <begin position="346"/>
        <end position="362"/>
    </location>
</feature>
<feature type="region of interest" description="Disordered" evidence="4">
    <location>
        <begin position="1"/>
        <end position="21"/>
    </location>
</feature>
<dbReference type="Proteomes" id="UP000467841">
    <property type="component" value="Unassembled WGS sequence"/>
</dbReference>
<dbReference type="EMBL" id="CACVBM020000221">
    <property type="protein sequence ID" value="CAA7016064.1"/>
    <property type="molecule type" value="Genomic_DNA"/>
</dbReference>
<evidence type="ECO:0000259" key="5">
    <source>
        <dbReference type="PROSITE" id="PS50600"/>
    </source>
</evidence>
<evidence type="ECO:0000313" key="10">
    <source>
        <dbReference type="EMBL" id="CAA7057703.1"/>
    </source>
</evidence>
<evidence type="ECO:0000313" key="7">
    <source>
        <dbReference type="EMBL" id="CAA7027496.1"/>
    </source>
</evidence>
<dbReference type="GO" id="GO:0008234">
    <property type="term" value="F:cysteine-type peptidase activity"/>
    <property type="evidence" value="ECO:0007669"/>
    <property type="project" value="InterPro"/>
</dbReference>
<evidence type="ECO:0000313" key="8">
    <source>
        <dbReference type="EMBL" id="CAA7027581.1"/>
    </source>
</evidence>
<dbReference type="EMBL" id="CACVBM020001057">
    <property type="protein sequence ID" value="CAA7027496.1"/>
    <property type="molecule type" value="Genomic_DNA"/>
</dbReference>
<dbReference type="InterPro" id="IPR015410">
    <property type="entry name" value="DUF1985"/>
</dbReference>
<keyword evidence="11" id="KW-1185">Reference proteome</keyword>
<evidence type="ECO:0000313" key="9">
    <source>
        <dbReference type="EMBL" id="CAA7033857.1"/>
    </source>
</evidence>
<evidence type="ECO:0000256" key="4">
    <source>
        <dbReference type="SAM" id="MobiDB-lite"/>
    </source>
</evidence>
<feature type="region of interest" description="Disordered" evidence="4">
    <location>
        <begin position="342"/>
        <end position="378"/>
    </location>
</feature>
<dbReference type="GO" id="GO:0006508">
    <property type="term" value="P:proteolysis"/>
    <property type="evidence" value="ECO:0007669"/>
    <property type="project" value="UniProtKB-KW"/>
</dbReference>
<dbReference type="Pfam" id="PF09331">
    <property type="entry name" value="DUF1985"/>
    <property type="match status" value="1"/>
</dbReference>
<dbReference type="OrthoDB" id="1112035at2759"/>
<reference evidence="6 11" key="1">
    <citation type="submission" date="2020-01" db="EMBL/GenBank/DDBJ databases">
        <authorList>
            <person name="Mishra B."/>
        </authorList>
    </citation>
    <scope>NUCLEOTIDE SEQUENCE [LARGE SCALE GENOMIC DNA]</scope>
</reference>
<dbReference type="Gene3D" id="3.40.395.10">
    <property type="entry name" value="Adenoviral Proteinase, Chain A"/>
    <property type="match status" value="1"/>
</dbReference>
<proteinExistence type="inferred from homology"/>
<evidence type="ECO:0000256" key="2">
    <source>
        <dbReference type="ARBA" id="ARBA00022670"/>
    </source>
</evidence>
<feature type="domain" description="Ubiquitin-like protease family profile" evidence="5">
    <location>
        <begin position="644"/>
        <end position="842"/>
    </location>
</feature>
<dbReference type="EMBL" id="CACVBM020001704">
    <property type="protein sequence ID" value="CAA7057703.1"/>
    <property type="molecule type" value="Genomic_DNA"/>
</dbReference>
<dbReference type="SUPFAM" id="SSF54001">
    <property type="entry name" value="Cysteine proteinases"/>
    <property type="match status" value="1"/>
</dbReference>
<dbReference type="InterPro" id="IPR038765">
    <property type="entry name" value="Papain-like_cys_pep_sf"/>
</dbReference>
<dbReference type="Pfam" id="PF02902">
    <property type="entry name" value="Peptidase_C48"/>
    <property type="match status" value="1"/>
</dbReference>
<dbReference type="PANTHER" id="PTHR48449">
    <property type="entry name" value="DUF1985 DOMAIN-CONTAINING PROTEIN"/>
    <property type="match status" value="1"/>
</dbReference>
<comment type="similarity">
    <text evidence="1">Belongs to the peptidase C48 family.</text>
</comment>
<evidence type="ECO:0000256" key="1">
    <source>
        <dbReference type="ARBA" id="ARBA00005234"/>
    </source>
</evidence>
<gene>
    <name evidence="7" type="ORF">MERR_LOCUS14731</name>
    <name evidence="8" type="ORF">MERR_LOCUS14816</name>
    <name evidence="9" type="ORF">MERR_LOCUS21092</name>
    <name evidence="6" type="ORF">MERR_LOCUS3299</name>
    <name evidence="10" type="ORF">MERR_LOCUS44939</name>
</gene>
<dbReference type="EMBL" id="CACVBM020001058">
    <property type="protein sequence ID" value="CAA7027581.1"/>
    <property type="molecule type" value="Genomic_DNA"/>
</dbReference>
<evidence type="ECO:0000313" key="11">
    <source>
        <dbReference type="Proteomes" id="UP000467841"/>
    </source>
</evidence>
<dbReference type="InterPro" id="IPR003653">
    <property type="entry name" value="Peptidase_C48_C"/>
</dbReference>
<keyword evidence="3" id="KW-0378">Hydrolase</keyword>
<dbReference type="PROSITE" id="PS50600">
    <property type="entry name" value="ULP_PROTEASE"/>
    <property type="match status" value="1"/>
</dbReference>
<evidence type="ECO:0000313" key="6">
    <source>
        <dbReference type="EMBL" id="CAA7016064.1"/>
    </source>
</evidence>
<name>A0A6D2HSB7_9BRAS</name>
<evidence type="ECO:0000256" key="3">
    <source>
        <dbReference type="ARBA" id="ARBA00022801"/>
    </source>
</evidence>
<accession>A0A6D2HSB7</accession>
<protein>
    <recommendedName>
        <fullName evidence="5">Ubiquitin-like protease family profile domain-containing protein</fullName>
    </recommendedName>
</protein>
<organism evidence="6 11">
    <name type="scientific">Microthlaspi erraticum</name>
    <dbReference type="NCBI Taxonomy" id="1685480"/>
    <lineage>
        <taxon>Eukaryota</taxon>
        <taxon>Viridiplantae</taxon>
        <taxon>Streptophyta</taxon>
        <taxon>Embryophyta</taxon>
        <taxon>Tracheophyta</taxon>
        <taxon>Spermatophyta</taxon>
        <taxon>Magnoliopsida</taxon>
        <taxon>eudicotyledons</taxon>
        <taxon>Gunneridae</taxon>
        <taxon>Pentapetalae</taxon>
        <taxon>rosids</taxon>
        <taxon>malvids</taxon>
        <taxon>Brassicales</taxon>
        <taxon>Brassicaceae</taxon>
        <taxon>Coluteocarpeae</taxon>
        <taxon>Microthlaspi</taxon>
    </lineage>
</organism>
<dbReference type="PANTHER" id="PTHR48449:SF1">
    <property type="entry name" value="DUF1985 DOMAIN-CONTAINING PROTEIN"/>
    <property type="match status" value="1"/>
</dbReference>